<dbReference type="Proteomes" id="UP000594638">
    <property type="component" value="Unassembled WGS sequence"/>
</dbReference>
<reference evidence="1 2" key="1">
    <citation type="submission" date="2019-12" db="EMBL/GenBank/DDBJ databases">
        <authorList>
            <person name="Alioto T."/>
            <person name="Alioto T."/>
            <person name="Gomez Garrido J."/>
        </authorList>
    </citation>
    <scope>NUCLEOTIDE SEQUENCE [LARGE SCALE GENOMIC DNA]</scope>
</reference>
<protein>
    <submittedName>
        <fullName evidence="1">Ricin B-like lectin R40G3</fullName>
    </submittedName>
</protein>
<comment type="caution">
    <text evidence="1">The sequence shown here is derived from an EMBL/GenBank/DDBJ whole genome shotgun (WGS) entry which is preliminary data.</text>
</comment>
<evidence type="ECO:0000313" key="1">
    <source>
        <dbReference type="EMBL" id="CAA2984910.1"/>
    </source>
</evidence>
<dbReference type="AlphaFoldDB" id="A0A8S0S0K7"/>
<dbReference type="PANTHER" id="PTHR31257">
    <property type="entry name" value="RICIN B-LIKE LECTIN EULS3"/>
    <property type="match status" value="1"/>
</dbReference>
<dbReference type="InterPro" id="IPR040249">
    <property type="entry name" value="Ricin_B-like_lectin_EULS3-like"/>
</dbReference>
<gene>
    <name evidence="1" type="ORF">OLEA9_A067716</name>
</gene>
<dbReference type="EMBL" id="CACTIH010003782">
    <property type="protein sequence ID" value="CAA2984910.1"/>
    <property type="molecule type" value="Genomic_DNA"/>
</dbReference>
<name>A0A8S0S0K7_OLEEU</name>
<proteinExistence type="predicted"/>
<sequence>MATPTHTMVETREKKSIRHQYNHTRLPFTVKVRHRMAIPLKVRHFPFLRGMFLRLPITMKIRHRLPCMAEMLHRLPITGKMRHLLLDYCKVYSNLTIRDGKVILALSNPSNPFQWVKDEKYSTRVEDEEGFPSFALINKATGQAMKHSIGATHPVCSHFSLWMR</sequence>
<accession>A0A8S0S0K7</accession>
<organism evidence="1 2">
    <name type="scientific">Olea europaea subsp. europaea</name>
    <dbReference type="NCBI Taxonomy" id="158383"/>
    <lineage>
        <taxon>Eukaryota</taxon>
        <taxon>Viridiplantae</taxon>
        <taxon>Streptophyta</taxon>
        <taxon>Embryophyta</taxon>
        <taxon>Tracheophyta</taxon>
        <taxon>Spermatophyta</taxon>
        <taxon>Magnoliopsida</taxon>
        <taxon>eudicotyledons</taxon>
        <taxon>Gunneridae</taxon>
        <taxon>Pentapetalae</taxon>
        <taxon>asterids</taxon>
        <taxon>lamiids</taxon>
        <taxon>Lamiales</taxon>
        <taxon>Oleaceae</taxon>
        <taxon>Oleeae</taxon>
        <taxon>Olea</taxon>
    </lineage>
</organism>
<keyword evidence="2" id="KW-1185">Reference proteome</keyword>
<evidence type="ECO:0000313" key="2">
    <source>
        <dbReference type="Proteomes" id="UP000594638"/>
    </source>
</evidence>
<dbReference type="OrthoDB" id="7769065at2759"/>
<dbReference type="PANTHER" id="PTHR31257:SF2">
    <property type="entry name" value="RICIN B-LIKE LECTIN EULS3"/>
    <property type="match status" value="1"/>
</dbReference>
<dbReference type="Gramene" id="OE9A067716T1">
    <property type="protein sequence ID" value="OE9A067716C1"/>
    <property type="gene ID" value="OE9A067716"/>
</dbReference>